<proteinExistence type="inferred from homology"/>
<dbReference type="GO" id="GO:0046872">
    <property type="term" value="F:metal ion binding"/>
    <property type="evidence" value="ECO:0007669"/>
    <property type="project" value="UniProtKB-KW"/>
</dbReference>
<evidence type="ECO:0000259" key="5">
    <source>
        <dbReference type="Pfam" id="PF00149"/>
    </source>
</evidence>
<evidence type="ECO:0000256" key="1">
    <source>
        <dbReference type="ARBA" id="ARBA00022723"/>
    </source>
</evidence>
<keyword evidence="2" id="KW-0378">Hydrolase</keyword>
<feature type="domain" description="Calcineurin-like phosphoesterase" evidence="5">
    <location>
        <begin position="4"/>
        <end position="192"/>
    </location>
</feature>
<sequence length="261" mass="28486">MPIRLLQLTDLHLFGDPHGQLLGITTRGSFEAVLELALSSDAQPSAIVVSGDLVHDETPAGYRYLRETLKRTDLPHYCVAGNHDDVGLMQEHLGSAALGSVALRRLRSWNLVFLDSSVSGQEGGHLTAAQLNQLQDLLEENRAPTAIFLHHHPVPIQSAWMDTMGVDNGSELIALCDRNPHIKALVFGHIHQSFSAKHGECSILGAPSTCFQFLSGSKDFAIDDSPPGYRELTLYPDGSLATKVVRLEHYAELPLHQVGGY</sequence>
<protein>
    <submittedName>
        <fullName evidence="6">Phosphoesterase</fullName>
    </submittedName>
</protein>
<keyword evidence="1" id="KW-0479">Metal-binding</keyword>
<dbReference type="Gene3D" id="3.60.21.10">
    <property type="match status" value="1"/>
</dbReference>
<dbReference type="CDD" id="cd07402">
    <property type="entry name" value="MPP_GpdQ"/>
    <property type="match status" value="1"/>
</dbReference>
<dbReference type="PANTHER" id="PTHR42988">
    <property type="entry name" value="PHOSPHOHYDROLASE"/>
    <property type="match status" value="1"/>
</dbReference>
<comment type="caution">
    <text evidence="6">The sequence shown here is derived from an EMBL/GenBank/DDBJ whole genome shotgun (WGS) entry which is preliminary data.</text>
</comment>
<dbReference type="GO" id="GO:0004112">
    <property type="term" value="F:cyclic-nucleotide phosphodiesterase activity"/>
    <property type="evidence" value="ECO:0007669"/>
    <property type="project" value="InterPro"/>
</dbReference>
<dbReference type="Pfam" id="PF00149">
    <property type="entry name" value="Metallophos"/>
    <property type="match status" value="1"/>
</dbReference>
<evidence type="ECO:0000256" key="4">
    <source>
        <dbReference type="ARBA" id="ARBA00025742"/>
    </source>
</evidence>
<comment type="similarity">
    <text evidence="4">Belongs to the cyclic nucleotide phosphodiesterase class-III family.</text>
</comment>
<evidence type="ECO:0000256" key="2">
    <source>
        <dbReference type="ARBA" id="ARBA00022801"/>
    </source>
</evidence>
<dbReference type="PANTHER" id="PTHR42988:SF2">
    <property type="entry name" value="CYCLIC NUCLEOTIDE PHOSPHODIESTERASE CBUA0032-RELATED"/>
    <property type="match status" value="1"/>
</dbReference>
<evidence type="ECO:0000256" key="3">
    <source>
        <dbReference type="ARBA" id="ARBA00023004"/>
    </source>
</evidence>
<dbReference type="InterPro" id="IPR026575">
    <property type="entry name" value="GpdQ/CpdA-like"/>
</dbReference>
<dbReference type="EMBL" id="JAAIJR010000105">
    <property type="protein sequence ID" value="NEX22517.1"/>
    <property type="molecule type" value="Genomic_DNA"/>
</dbReference>
<evidence type="ECO:0000313" key="7">
    <source>
        <dbReference type="Proteomes" id="UP000471640"/>
    </source>
</evidence>
<keyword evidence="7" id="KW-1185">Reference proteome</keyword>
<dbReference type="InterPro" id="IPR004843">
    <property type="entry name" value="Calcineurin-like_PHP"/>
</dbReference>
<dbReference type="InterPro" id="IPR050884">
    <property type="entry name" value="CNP_phosphodiesterase-III"/>
</dbReference>
<keyword evidence="3" id="KW-0408">Iron</keyword>
<name>A0A6P1DW00_9GAMM</name>
<gene>
    <name evidence="6" type="ORF">G3480_19765</name>
</gene>
<dbReference type="InterPro" id="IPR029052">
    <property type="entry name" value="Metallo-depent_PP-like"/>
</dbReference>
<evidence type="ECO:0000313" key="6">
    <source>
        <dbReference type="EMBL" id="NEX22517.1"/>
    </source>
</evidence>
<dbReference type="SUPFAM" id="SSF56300">
    <property type="entry name" value="Metallo-dependent phosphatases"/>
    <property type="match status" value="1"/>
</dbReference>
<reference evidence="6 7" key="2">
    <citation type="submission" date="2020-02" db="EMBL/GenBank/DDBJ databases">
        <title>Genome sequences of Thiorhodococcus mannitoliphagus and Thiorhodococcus minor, purple sulfur photosynthetic bacteria in the gammaproteobacterial family, Chromatiaceae.</title>
        <authorList>
            <person name="Aviles F.A."/>
            <person name="Meyer T.E."/>
            <person name="Kyndt J.A."/>
        </authorList>
    </citation>
    <scope>NUCLEOTIDE SEQUENCE [LARGE SCALE GENOMIC DNA]</scope>
    <source>
        <strain evidence="6 7">DSM 18266</strain>
    </source>
</reference>
<organism evidence="6 7">
    <name type="scientific">Thiorhodococcus mannitoliphagus</name>
    <dbReference type="NCBI Taxonomy" id="329406"/>
    <lineage>
        <taxon>Bacteria</taxon>
        <taxon>Pseudomonadati</taxon>
        <taxon>Pseudomonadota</taxon>
        <taxon>Gammaproteobacteria</taxon>
        <taxon>Chromatiales</taxon>
        <taxon>Chromatiaceae</taxon>
        <taxon>Thiorhodococcus</taxon>
    </lineage>
</organism>
<dbReference type="AlphaFoldDB" id="A0A6P1DW00"/>
<reference evidence="7" key="1">
    <citation type="journal article" date="2020" name="Microbiol. Resour. Announc.">
        <title>Draft Genome Sequences of Thiorhodococcus mannitoliphagus and Thiorhodococcus minor, Purple Sulfur Photosynthetic Bacteria in the Gammaproteobacterial Family Chromatiaceae.</title>
        <authorList>
            <person name="Aviles F.A."/>
            <person name="Meyer T.E."/>
            <person name="Kyndt J.A."/>
        </authorList>
    </citation>
    <scope>NUCLEOTIDE SEQUENCE [LARGE SCALE GENOMIC DNA]</scope>
    <source>
        <strain evidence="7">DSM 18266</strain>
    </source>
</reference>
<accession>A0A6P1DW00</accession>
<dbReference type="Proteomes" id="UP000471640">
    <property type="component" value="Unassembled WGS sequence"/>
</dbReference>